<dbReference type="EMBL" id="FQUR01000011">
    <property type="protein sequence ID" value="SHE94757.1"/>
    <property type="molecule type" value="Genomic_DNA"/>
</dbReference>
<accession>A0A1M4XMB7</accession>
<dbReference type="Proteomes" id="UP000184127">
    <property type="component" value="Unassembled WGS sequence"/>
</dbReference>
<keyword evidence="2" id="KW-1185">Reference proteome</keyword>
<sequence length="118" mass="13604">MSSINLLDISLIRALLDETIPFHDVMNTFGIRTHIVFNLPSTVLGFTYVSRRGNYHLLLNGNVSYRTQVKTFLHEIQHILNDMPRCGYIIGLNMEHLELEDEADKVSEKILKYLSKAK</sequence>
<organism evidence="1 2">
    <name type="scientific">Thermoanaerobacter uzonensis DSM 18761</name>
    <dbReference type="NCBI Taxonomy" id="1123369"/>
    <lineage>
        <taxon>Bacteria</taxon>
        <taxon>Bacillati</taxon>
        <taxon>Bacillota</taxon>
        <taxon>Clostridia</taxon>
        <taxon>Thermoanaerobacterales</taxon>
        <taxon>Thermoanaerobacteraceae</taxon>
        <taxon>Thermoanaerobacter</taxon>
    </lineage>
</organism>
<dbReference type="AlphaFoldDB" id="A0A1M4XMB7"/>
<evidence type="ECO:0008006" key="3">
    <source>
        <dbReference type="Google" id="ProtNLM"/>
    </source>
</evidence>
<gene>
    <name evidence="1" type="ORF">SAMN02745195_01522</name>
</gene>
<dbReference type="RefSeq" id="WP_072968818.1">
    <property type="nucleotide sequence ID" value="NZ_FQUR01000011.1"/>
</dbReference>
<protein>
    <recommendedName>
        <fullName evidence="3">IrrE N-terminal-like domain-containing protein</fullName>
    </recommendedName>
</protein>
<evidence type="ECO:0000313" key="1">
    <source>
        <dbReference type="EMBL" id="SHE94757.1"/>
    </source>
</evidence>
<evidence type="ECO:0000313" key="2">
    <source>
        <dbReference type="Proteomes" id="UP000184127"/>
    </source>
</evidence>
<reference evidence="2" key="1">
    <citation type="submission" date="2016-11" db="EMBL/GenBank/DDBJ databases">
        <authorList>
            <person name="Varghese N."/>
            <person name="Submissions S."/>
        </authorList>
    </citation>
    <scope>NUCLEOTIDE SEQUENCE [LARGE SCALE GENOMIC DNA]</scope>
    <source>
        <strain evidence="2">DSM 18761</strain>
    </source>
</reference>
<name>A0A1M4XMB7_9THEO</name>
<proteinExistence type="predicted"/>